<organism evidence="3 4">
    <name type="scientific">Cryptotermes secundus</name>
    <dbReference type="NCBI Taxonomy" id="105785"/>
    <lineage>
        <taxon>Eukaryota</taxon>
        <taxon>Metazoa</taxon>
        <taxon>Ecdysozoa</taxon>
        <taxon>Arthropoda</taxon>
        <taxon>Hexapoda</taxon>
        <taxon>Insecta</taxon>
        <taxon>Pterygota</taxon>
        <taxon>Neoptera</taxon>
        <taxon>Polyneoptera</taxon>
        <taxon>Dictyoptera</taxon>
        <taxon>Blattodea</taxon>
        <taxon>Blattoidea</taxon>
        <taxon>Termitoidae</taxon>
        <taxon>Kalotermitidae</taxon>
        <taxon>Cryptotermitinae</taxon>
        <taxon>Cryptotermes</taxon>
    </lineage>
</organism>
<dbReference type="Gene3D" id="1.20.5.1700">
    <property type="match status" value="1"/>
</dbReference>
<feature type="compositionally biased region" description="Polar residues" evidence="2">
    <location>
        <begin position="273"/>
        <end position="294"/>
    </location>
</feature>
<gene>
    <name evidence="3" type="ORF">B7P43_G11349</name>
</gene>
<feature type="compositionally biased region" description="Acidic residues" evidence="2">
    <location>
        <begin position="317"/>
        <end position="327"/>
    </location>
</feature>
<evidence type="ECO:0000256" key="1">
    <source>
        <dbReference type="SAM" id="Coils"/>
    </source>
</evidence>
<keyword evidence="1" id="KW-0175">Coiled coil</keyword>
<feature type="compositionally biased region" description="Basic and acidic residues" evidence="2">
    <location>
        <begin position="2174"/>
        <end position="2184"/>
    </location>
</feature>
<feature type="region of interest" description="Disordered" evidence="2">
    <location>
        <begin position="2063"/>
        <end position="2087"/>
    </location>
</feature>
<feature type="coiled-coil region" evidence="1">
    <location>
        <begin position="718"/>
        <end position="809"/>
    </location>
</feature>
<comment type="caution">
    <text evidence="3">The sequence shown here is derived from an EMBL/GenBank/DDBJ whole genome shotgun (WGS) entry which is preliminary data.</text>
</comment>
<feature type="compositionally biased region" description="Basic and acidic residues" evidence="2">
    <location>
        <begin position="580"/>
        <end position="593"/>
    </location>
</feature>
<dbReference type="EMBL" id="NEVH01015824">
    <property type="protein sequence ID" value="PNF26588.1"/>
    <property type="molecule type" value="Genomic_DNA"/>
</dbReference>
<dbReference type="Proteomes" id="UP000235965">
    <property type="component" value="Unassembled WGS sequence"/>
</dbReference>
<feature type="compositionally biased region" description="Basic and acidic residues" evidence="2">
    <location>
        <begin position="1971"/>
        <end position="1983"/>
    </location>
</feature>
<feature type="compositionally biased region" description="Polar residues" evidence="2">
    <location>
        <begin position="2213"/>
        <end position="2228"/>
    </location>
</feature>
<keyword evidence="4" id="KW-1185">Reference proteome</keyword>
<name>A0A2J7QDB9_9NEOP</name>
<feature type="compositionally biased region" description="Polar residues" evidence="2">
    <location>
        <begin position="169"/>
        <end position="185"/>
    </location>
</feature>
<sequence>MYHIIPTAKGDPLCPLGFHPQVRWPTRCKRCFRDYKEHGSRKEKDALKRDETTVSSPSLSSWRSSTSSRSRDDNRSDSSSSAGSGVSARSRSSSGSTGSRTEEGSKHGSGGTVTSRFSSGRPAASWTSTPDLGNLNDDTRAEITTVSLTLPRRRRVPPVDTGQADSPEPTVSDSLTLRTQPKSSPSAESRRDSMSTSSTTTASLPTTKQPRSLRRSTSQSNTGAGSDSKDVSKLRRVRIQSLKEVHSVEEPTNPEVEFIIQVKSSKGKQSSSRNKNASASGNTVNSINNSSPVKKSSGTPTLPGSSSSGSSGSSGTSEEDEGSDDDVSSVAGTDTTETTLVDRNENELQEQIESLKQELETMRARCERVEREKSDILLRRIAALDTTPSKTAASEVLKLQQKVNELQSQAEDLRDDKKSLNLRVKELKEELEGRPDKVATQRTIDELQSKLLAAETLCEELMDENEDMKKELRDLEEEIEEMQDNFREDQADEYTSLKKELEQTNKNCRILSFKLRKAERKAEQLEAEKLEVEKKFKEVAGGQTGLEKVERVKKLEQELAVANEVAVRLQKELDETNAKLKAKEEANNKEATKKKAPMLGTVGKVSSGEKVSRASLTRGGSQEDPQQLLRDLQDSLEREADLREQLRFAEEEAQTLRKKASRVEDDNESLVLQLKKMATKARSRRHSPSPARLTPEPSVEKDEGISDEEDPAELRILLELNEQEAAVLRRKVEELESEGENMKHKLKELQDKLIEKTARKNTVASLASSEPAPGNALHEQKLKVLEAEVSELRMKLIEKERDCERLHAELTLTQKRVSKGSIQKSKSLDSGSEQQALDLKRQLQVIEQEAAILRTKTQTLESDNEKLAAENKQLHLQRIKKWPLEAENETTLKAKITSLETKLTDANNKVKELEVKLKAEEATKLAAEEDQKKKPGLKDTAEVTRLKKELKMKTEELSKLQVQARKSEEDNENLTLSLKRLKEDAVSSSAKFYRQRTPKKPTDLTSKVQLKKMVEDLENEIGEVLVLLKKSETEKSKLQEGKGTAEDKVWKAEKEKLQKQLDENKKEMEELENSLMEERDNAEREKKKAVEDIKAIEEGRKMAEEECSKLEEEKKVWKEEIKKLEEDKKKLEEERNRAHEEVKKLSEDQKRLNEEVVKVNAERAAAIKKQEEIAVFMQRIEALKTELEIEQQQGASLRQKLEVATKVEQEKIKLQIELMEKTKKITEAEKKVKEVEEKMKRNEKLLSNNKTKINRLEKELEEEKEKVHLSESQQQDMTSKWLAERDVLKEQLSDLQTRNDSLQTSLVNRDVAIEKLEVSMKEEMEKAMAASARAGSAENKEIKSLRAQLAGSKAQAQELMTKLEKVEKLLKAAEEKLKTHAEEEKSKADLDSKISTLEVNLQAEKKKCERMKVSHEKELKNREEELSSLRSKLRSLEGNSGSNSKKVTEIKEEYQSQIDKLEEALATERHEYEDLTAKYEILEEEHVVTKAQLVMDKEAVQTQLLTTKRELVVAENELRTLQDTYSEKQDMWIKEKLDLQEKLKELEEKVLRSNSSDSWVLERTRLKSVLEDKCLEVEQLKKETDMNADQMEHLRKENDELRKKLEDFDKVVKVHRNMSADTSAIEKELQATKNKLYEEERAHKADMAQLKLRYDSRVAVISEEIQGLQGQVCRFKRERDTFRHMLEGAQRTIADLKASSGRESRSSGSNVDESEETQTKIQSLEQQISCMEDELSEARLEASKLKTELISERSAWEVKLSEIQSHVNELEEDRIISSGRTKIPGMRTRMELAWQKEREEQHRLLQETSTLARDLRQTLFEVERERDKERLEAKRRLDQLKKSTEEEQEENRKKVTEVQCDLLELRDAHAKLRTTNEKLRREKERNEKEREELRQLASGKRRAEQEEDRRINILLEQVDELTRLAPELFLQKSTPDSSSTSSLSQPTPVAPKRLKGPKSRESSRESSPQLQRKDFQKETSVDRKLQLQSTVQRLSEVTEELRRFQRLSEEERDRERAKRMLGLRRAASTESDNPPDSSLQSKPLVRSAAGLQKKGSLYRKSLSLEQTSGQDQSIWKGESDNEGSLSSLQSLEAGAEAFPNNQFFTLQKRESSTDSRLSGGSTQSDVLQSKEKKKKKGLFGKLKKLTKSRSIDDGVSEYTIGMSQGGSGSDVSMSEDKGGMKDRLTGIFRKSGSTSRDSSMERSPAIPERTDSTQRPLVKQSSNNTLPRTSPARSDVSASSSSRPLASCATRSQSPATSSTPSRGRK</sequence>
<feature type="compositionally biased region" description="Basic residues" evidence="2">
    <location>
        <begin position="2131"/>
        <end position="2147"/>
    </location>
</feature>
<feature type="region of interest" description="Disordered" evidence="2">
    <location>
        <begin position="1409"/>
        <end position="1448"/>
    </location>
</feature>
<feature type="compositionally biased region" description="Low complexity" evidence="2">
    <location>
        <begin position="2230"/>
        <end position="2249"/>
    </location>
</feature>
<dbReference type="PANTHER" id="PTHR15742:SF5">
    <property type="entry name" value="GIRDIN"/>
    <property type="match status" value="1"/>
</dbReference>
<feature type="compositionally biased region" description="Low complexity" evidence="2">
    <location>
        <begin position="77"/>
        <end position="99"/>
    </location>
</feature>
<feature type="compositionally biased region" description="Low complexity" evidence="2">
    <location>
        <begin position="296"/>
        <end position="316"/>
    </location>
</feature>
<feature type="compositionally biased region" description="Polar residues" evidence="2">
    <location>
        <begin position="215"/>
        <end position="225"/>
    </location>
</feature>
<feature type="compositionally biased region" description="Polar residues" evidence="2">
    <location>
        <begin position="614"/>
        <end position="625"/>
    </location>
</feature>
<feature type="region of interest" description="Disordered" evidence="2">
    <location>
        <begin position="1060"/>
        <end position="1089"/>
    </location>
</feature>
<feature type="region of interest" description="Disordered" evidence="2">
    <location>
        <begin position="653"/>
        <end position="708"/>
    </location>
</feature>
<dbReference type="OrthoDB" id="10036174at2759"/>
<evidence type="ECO:0000313" key="4">
    <source>
        <dbReference type="Proteomes" id="UP000235965"/>
    </source>
</evidence>
<feature type="compositionally biased region" description="Polar residues" evidence="2">
    <location>
        <begin position="2114"/>
        <end position="2127"/>
    </location>
</feature>
<feature type="compositionally biased region" description="Basic residues" evidence="2">
    <location>
        <begin position="677"/>
        <end position="687"/>
    </location>
</feature>
<dbReference type="STRING" id="105785.A0A2J7QDB9"/>
<feature type="compositionally biased region" description="Low complexity" evidence="2">
    <location>
        <begin position="194"/>
        <end position="207"/>
    </location>
</feature>
<feature type="region of interest" description="Disordered" evidence="2">
    <location>
        <begin position="2109"/>
        <end position="2266"/>
    </location>
</feature>
<feature type="region of interest" description="Disordered" evidence="2">
    <location>
        <begin position="2006"/>
        <end position="2045"/>
    </location>
</feature>
<feature type="compositionally biased region" description="Basic and acidic residues" evidence="2">
    <location>
        <begin position="1076"/>
        <end position="1089"/>
    </location>
</feature>
<feature type="coiled-coil region" evidence="1">
    <location>
        <begin position="836"/>
        <end position="984"/>
    </location>
</feature>
<proteinExistence type="predicted"/>
<feature type="compositionally biased region" description="Polar residues" evidence="2">
    <location>
        <begin position="2063"/>
        <end position="2073"/>
    </location>
</feature>
<feature type="compositionally biased region" description="Polar residues" evidence="2">
    <location>
        <begin position="2028"/>
        <end position="2041"/>
    </location>
</feature>
<feature type="compositionally biased region" description="Polar residues" evidence="2">
    <location>
        <begin position="2250"/>
        <end position="2266"/>
    </location>
</feature>
<dbReference type="InterPro" id="IPR049885">
    <property type="entry name" value="MTCL1-3"/>
</dbReference>
<feature type="region of interest" description="Disordered" evidence="2">
    <location>
        <begin position="1874"/>
        <end position="1906"/>
    </location>
</feature>
<accession>A0A2J7QDB9</accession>
<feature type="compositionally biased region" description="Basic and acidic residues" evidence="2">
    <location>
        <begin position="2006"/>
        <end position="2018"/>
    </location>
</feature>
<feature type="compositionally biased region" description="Basic and acidic residues" evidence="2">
    <location>
        <begin position="38"/>
        <end position="52"/>
    </location>
</feature>
<feature type="compositionally biased region" description="Basic and acidic residues" evidence="2">
    <location>
        <begin position="1409"/>
        <end position="1427"/>
    </location>
</feature>
<reference evidence="3 4" key="1">
    <citation type="submission" date="2017-12" db="EMBL/GenBank/DDBJ databases">
        <title>Hemimetabolous genomes reveal molecular basis of termite eusociality.</title>
        <authorList>
            <person name="Harrison M.C."/>
            <person name="Jongepier E."/>
            <person name="Robertson H.M."/>
            <person name="Arning N."/>
            <person name="Bitard-Feildel T."/>
            <person name="Chao H."/>
            <person name="Childers C.P."/>
            <person name="Dinh H."/>
            <person name="Doddapaneni H."/>
            <person name="Dugan S."/>
            <person name="Gowin J."/>
            <person name="Greiner C."/>
            <person name="Han Y."/>
            <person name="Hu H."/>
            <person name="Hughes D.S.T."/>
            <person name="Huylmans A.-K."/>
            <person name="Kemena C."/>
            <person name="Kremer L.P.M."/>
            <person name="Lee S.L."/>
            <person name="Lopez-Ezquerra A."/>
            <person name="Mallet L."/>
            <person name="Monroy-Kuhn J.M."/>
            <person name="Moser A."/>
            <person name="Murali S.C."/>
            <person name="Muzny D.M."/>
            <person name="Otani S."/>
            <person name="Piulachs M.-D."/>
            <person name="Poelchau M."/>
            <person name="Qu J."/>
            <person name="Schaub F."/>
            <person name="Wada-Katsumata A."/>
            <person name="Worley K.C."/>
            <person name="Xie Q."/>
            <person name="Ylla G."/>
            <person name="Poulsen M."/>
            <person name="Gibbs R.A."/>
            <person name="Schal C."/>
            <person name="Richards S."/>
            <person name="Belles X."/>
            <person name="Korb J."/>
            <person name="Bornberg-Bauer E."/>
        </authorList>
    </citation>
    <scope>NUCLEOTIDE SEQUENCE [LARGE SCALE GENOMIC DNA]</scope>
    <source>
        <tissue evidence="3">Whole body</tissue>
    </source>
</reference>
<feature type="compositionally biased region" description="Low complexity" evidence="2">
    <location>
        <begin position="263"/>
        <end position="272"/>
    </location>
</feature>
<feature type="region of interest" description="Disordered" evidence="2">
    <location>
        <begin position="580"/>
        <end position="636"/>
    </location>
</feature>
<evidence type="ECO:0000256" key="2">
    <source>
        <dbReference type="SAM" id="MobiDB-lite"/>
    </source>
</evidence>
<protein>
    <submittedName>
        <fullName evidence="3">Uncharacterized protein</fullName>
    </submittedName>
</protein>
<feature type="compositionally biased region" description="Low complexity" evidence="2">
    <location>
        <begin position="1933"/>
        <end position="1947"/>
    </location>
</feature>
<feature type="region of interest" description="Disordered" evidence="2">
    <location>
        <begin position="1932"/>
        <end position="1983"/>
    </location>
</feature>
<feature type="region of interest" description="Disordered" evidence="2">
    <location>
        <begin position="38"/>
        <end position="347"/>
    </location>
</feature>
<feature type="compositionally biased region" description="Low complexity" evidence="2">
    <location>
        <begin position="53"/>
        <end position="68"/>
    </location>
</feature>
<dbReference type="PANTHER" id="PTHR15742">
    <property type="entry name" value="GIRDIN"/>
    <property type="match status" value="1"/>
</dbReference>
<feature type="compositionally biased region" description="Basic and acidic residues" evidence="2">
    <location>
        <begin position="1874"/>
        <end position="1894"/>
    </location>
</feature>
<dbReference type="FunCoup" id="A0A2J7QDB9">
    <property type="interactions" value="93"/>
</dbReference>
<feature type="region of interest" description="Disordered" evidence="2">
    <location>
        <begin position="1694"/>
        <end position="1719"/>
    </location>
</feature>
<evidence type="ECO:0000313" key="3">
    <source>
        <dbReference type="EMBL" id="PNF26588.1"/>
    </source>
</evidence>
<dbReference type="InParanoid" id="A0A2J7QDB9"/>